<dbReference type="WBParaSite" id="ECPE_0000395201-mRNA-1">
    <property type="protein sequence ID" value="ECPE_0000395201-mRNA-1"/>
    <property type="gene ID" value="ECPE_0000395201"/>
</dbReference>
<dbReference type="SUPFAM" id="SSF50978">
    <property type="entry name" value="WD40 repeat-like"/>
    <property type="match status" value="1"/>
</dbReference>
<feature type="region of interest" description="Disordered" evidence="1">
    <location>
        <begin position="25"/>
        <end position="45"/>
    </location>
</feature>
<dbReference type="PANTHER" id="PTHR13743:SF112">
    <property type="entry name" value="BEACH DOMAIN-CONTAINING PROTEIN"/>
    <property type="match status" value="1"/>
</dbReference>
<feature type="compositionally biased region" description="Low complexity" evidence="1">
    <location>
        <begin position="1634"/>
        <end position="1646"/>
    </location>
</feature>
<dbReference type="GO" id="GO:0008104">
    <property type="term" value="P:intracellular protein localization"/>
    <property type="evidence" value="ECO:0007669"/>
    <property type="project" value="TreeGrafter"/>
</dbReference>
<feature type="region of interest" description="Disordered" evidence="1">
    <location>
        <begin position="1623"/>
        <end position="1653"/>
    </location>
</feature>
<sequence length="1931" mass="216507">LTPTAFNSPMSDVFLSGSFSPSLNSVDPHECQSPTDFSPPHIMESDRTLPTDRMLEGIAEEEECDNQVTASPEAEKQFAESIILTLHRILWLGSGMNRNLLKGNETKENPVMVYHEAFAFLTEIHRTHELIAPYFYLVQRLLEHLIASFEEELVNSVPSAEFLKNESIRVFTISLIRLIVDLTCNHPNLVDSEYRTELLDAVMQLLQGTLMVWDSCEKWEQLDALTLHLLLMWVSESLCSNQVEVIPDGLVRLHFVICQLTEGKTLNKAAFLLYRLEKLLTFFARMVEFEASVSQLGGNDCITSPTPTLSHRRHPQAGSGFTPETHETSQTAKSDSQAPRLKTLSDSLIHLTPVVTKVLIKFEPVLDLRSHLPDLDWNSVSLFKKFNHYRKHSTEQWRHFLETSIKPVAEAYTSKFIVTTVSEQTLYRAVANEDLTKSRRYQRTLEDNMATKLYDALPSFDLDALGLTSSRSSGWRQLWSSDHTSANQVLFNQHNSVVGFGPLNTFAGPIAFSADYKQALLSYRIQERFICRDEWLTVVHQLTAISPLASWFMGCRMRPLLEPSLKTTIYEPPNAYSRTFSVSEVLSRLAGNIGDENPVRFGGLETTVEELTVRSRRTTVVRISTSSLSGKEATLIVETPSRSKSSVTHVDGKVVEALLARCTTNTTELSEDQVAETEWNNFADPDDEITKGIPNDSSKSEDKTLDDPSNDSKFGYVMDSSQHSDSEESKRDTDARRLSLADRRKVATEKGLEKLNLSNIQNPRQSFSIEKGKGSWGSSSQDLYKLQYQHPLSRRSQVMTPMTMRPQAIAATSDGGGGTFLQGKSGLLRCQAQMITPLDVIEGTFIVTHSMIRFVGFLDPKKRPSLASLSSAPFSHDSNDSFTDRRVATFSWRLAKIREIHLRRYNLRRSAIEIFLVNNLNYLFNFDIQMRNKVYCRLISLRFPNQSATNSRSPRELFKASGLTKRWVEREISNYEYLMSLNTIAGRTFNDLNQYHVFPWIIADYESKELDLNKPETFRDLSRPIGLANPEFIQRVKEKYESFEDPGGTIPKFHHGTHYSSAAGVLHYLVRLEPFTAFHCELHGNRFDVPDRQFHSIPGTWRFIMSSPNDNKELIPEFFSLPDFLRNDNDFNFGSFQESNVRINHVELPSWASSPEDFIQKHRAALESDYVYKQTGPAAVDALNVFFYASYEGAVDLDKIPDELERAAMESMINNFGQTPCQLLKAPHPKRLTYSEWLSSLLNQRRIPLTNLLVMKRNYHPVQLAELKRPTLTVTHSSSTSLSESNNSLNVVASESEDDNPVHSDSAEYGEATSNSSRAMEPSDDVPTGDSLVTKELWSMHLGSKAAEKQYVFGVNCRMYHLVGVLQVERSTCISASYLAVIPAFRMPPPALVNRSASGDDSASASFSGDSKMTSSPDPSHVLKTVASLAMASAKQSSSEMNEPIEDRSSFSYDINCPDFGIPRTSLERLASLVLSVDERGSISRYIWRPKDGSSSTENSAIRAQDNFQLELSSKNMLHRNLCSVGPLDRTVLWTPSKLRSIKTAVDTPSESIPCESESNTLGSQMFAVSSDGCWLFAAGRWDNRLAIYNVHRSRLETLVTSPHSDTISCVAIDTVDGLGDTNPFITRPDSGRRSSISITSSSNPSLQPFGAPLNDTVNPTRYLITGSKDGTCAVWDLDPTDVKDANMDEVRWESENTVPSFQDDDFLVEFYGGEDELCDPDRFLLKLPTSSVSHPQVNEQRSPTAINITVSDTESGLGTENKDSPIDICESQSRLDFSRLKAGRFPQHGAPLVYSHAGHAFYPPGVSGFQPSCSRPLIIVRRLFYNDATGDPVSTVALNMSLDLALAATRGGRLVYLYAVRRSSWSKVLHLDGLNQTPGTPYNLPAFRSTSTATSLTFTTGFQVHHLITHMDVITIYLLSTLPTQLSLEY</sequence>
<dbReference type="InterPro" id="IPR050865">
    <property type="entry name" value="BEACH_Domain"/>
</dbReference>
<feature type="region of interest" description="Disordered" evidence="1">
    <location>
        <begin position="304"/>
        <end position="339"/>
    </location>
</feature>
<dbReference type="InterPro" id="IPR023362">
    <property type="entry name" value="PH-BEACH_dom"/>
</dbReference>
<evidence type="ECO:0000256" key="1">
    <source>
        <dbReference type="SAM" id="MobiDB-lite"/>
    </source>
</evidence>
<dbReference type="CDD" id="cd01201">
    <property type="entry name" value="PH_BEACH"/>
    <property type="match status" value="1"/>
</dbReference>
<reference evidence="4" key="1">
    <citation type="submission" date="2016-06" db="UniProtKB">
        <authorList>
            <consortium name="WormBaseParasite"/>
        </authorList>
    </citation>
    <scope>IDENTIFICATION</scope>
</reference>
<feature type="domain" description="BEACH-type PH" evidence="3">
    <location>
        <begin position="821"/>
        <end position="939"/>
    </location>
</feature>
<dbReference type="Pfam" id="PF14844">
    <property type="entry name" value="PH_BEACH"/>
    <property type="match status" value="1"/>
</dbReference>
<evidence type="ECO:0000313" key="4">
    <source>
        <dbReference type="WBParaSite" id="ECPE_0000395201-mRNA-1"/>
    </source>
</evidence>
<feature type="domain" description="BEACH" evidence="2">
    <location>
        <begin position="952"/>
        <end position="1231"/>
    </location>
</feature>
<feature type="compositionally biased region" description="Low complexity" evidence="1">
    <location>
        <begin position="1396"/>
        <end position="1411"/>
    </location>
</feature>
<name>A0A183AAG0_9TREM</name>
<dbReference type="GO" id="GO:0019901">
    <property type="term" value="F:protein kinase binding"/>
    <property type="evidence" value="ECO:0007669"/>
    <property type="project" value="TreeGrafter"/>
</dbReference>
<dbReference type="Gene3D" id="2.30.29.30">
    <property type="entry name" value="Pleckstrin-homology domain (PH domain)/Phosphotyrosine-binding domain (PTB)"/>
    <property type="match status" value="1"/>
</dbReference>
<evidence type="ECO:0000259" key="2">
    <source>
        <dbReference type="PROSITE" id="PS50197"/>
    </source>
</evidence>
<proteinExistence type="predicted"/>
<feature type="region of interest" description="Disordered" evidence="1">
    <location>
        <begin position="669"/>
        <end position="742"/>
    </location>
</feature>
<dbReference type="GO" id="GO:0005829">
    <property type="term" value="C:cytosol"/>
    <property type="evidence" value="ECO:0007669"/>
    <property type="project" value="TreeGrafter"/>
</dbReference>
<dbReference type="PROSITE" id="PS51783">
    <property type="entry name" value="PH_BEACH"/>
    <property type="match status" value="1"/>
</dbReference>
<dbReference type="InterPro" id="IPR036372">
    <property type="entry name" value="BEACH_dom_sf"/>
</dbReference>
<dbReference type="PANTHER" id="PTHR13743">
    <property type="entry name" value="BEIGE/BEACH-RELATED"/>
    <property type="match status" value="1"/>
</dbReference>
<feature type="compositionally biased region" description="Low complexity" evidence="1">
    <location>
        <begin position="1275"/>
        <end position="1294"/>
    </location>
</feature>
<dbReference type="InterPro" id="IPR015943">
    <property type="entry name" value="WD40/YVTN_repeat-like_dom_sf"/>
</dbReference>
<dbReference type="InterPro" id="IPR036322">
    <property type="entry name" value="WD40_repeat_dom_sf"/>
</dbReference>
<feature type="compositionally biased region" description="Basic and acidic residues" evidence="1">
    <location>
        <begin position="722"/>
        <end position="742"/>
    </location>
</feature>
<accession>A0A183AAG0</accession>
<dbReference type="Pfam" id="PF02138">
    <property type="entry name" value="Beach"/>
    <property type="match status" value="1"/>
</dbReference>
<feature type="region of interest" description="Disordered" evidence="1">
    <location>
        <begin position="1275"/>
        <end position="1329"/>
    </location>
</feature>
<dbReference type="SUPFAM" id="SSF50729">
    <property type="entry name" value="PH domain-like"/>
    <property type="match status" value="1"/>
</dbReference>
<dbReference type="GO" id="GO:0016020">
    <property type="term" value="C:membrane"/>
    <property type="evidence" value="ECO:0007669"/>
    <property type="project" value="TreeGrafter"/>
</dbReference>
<feature type="region of interest" description="Disordered" evidence="1">
    <location>
        <begin position="1394"/>
        <end position="1419"/>
    </location>
</feature>
<protein>
    <submittedName>
        <fullName evidence="4">BEACH-type PH domain-containing protein</fullName>
    </submittedName>
</protein>
<dbReference type="InterPro" id="IPR000409">
    <property type="entry name" value="BEACH_dom"/>
</dbReference>
<dbReference type="InterPro" id="IPR001680">
    <property type="entry name" value="WD40_rpt"/>
</dbReference>
<feature type="compositionally biased region" description="Polar residues" evidence="1">
    <location>
        <begin position="328"/>
        <end position="337"/>
    </location>
</feature>
<dbReference type="PROSITE" id="PS50197">
    <property type="entry name" value="BEACH"/>
    <property type="match status" value="1"/>
</dbReference>
<dbReference type="SUPFAM" id="SSF81837">
    <property type="entry name" value="BEACH domain"/>
    <property type="match status" value="1"/>
</dbReference>
<organism evidence="4">
    <name type="scientific">Echinostoma caproni</name>
    <dbReference type="NCBI Taxonomy" id="27848"/>
    <lineage>
        <taxon>Eukaryota</taxon>
        <taxon>Metazoa</taxon>
        <taxon>Spiralia</taxon>
        <taxon>Lophotrochozoa</taxon>
        <taxon>Platyhelminthes</taxon>
        <taxon>Trematoda</taxon>
        <taxon>Digenea</taxon>
        <taxon>Plagiorchiida</taxon>
        <taxon>Echinostomata</taxon>
        <taxon>Echinostomatoidea</taxon>
        <taxon>Echinostomatidae</taxon>
        <taxon>Echinostoma</taxon>
    </lineage>
</organism>
<dbReference type="InterPro" id="IPR011993">
    <property type="entry name" value="PH-like_dom_sf"/>
</dbReference>
<dbReference type="SMART" id="SM01026">
    <property type="entry name" value="Beach"/>
    <property type="match status" value="1"/>
</dbReference>
<dbReference type="Gene3D" id="1.10.1540.10">
    <property type="entry name" value="BEACH domain"/>
    <property type="match status" value="1"/>
</dbReference>
<dbReference type="SMART" id="SM00320">
    <property type="entry name" value="WD40"/>
    <property type="match status" value="1"/>
</dbReference>
<dbReference type="Gene3D" id="2.130.10.10">
    <property type="entry name" value="YVTN repeat-like/Quinoprotein amine dehydrogenase"/>
    <property type="match status" value="1"/>
</dbReference>
<dbReference type="CDD" id="cd06071">
    <property type="entry name" value="Beach"/>
    <property type="match status" value="1"/>
</dbReference>
<evidence type="ECO:0000259" key="3">
    <source>
        <dbReference type="PROSITE" id="PS51783"/>
    </source>
</evidence>